<sequence>MTAAEVIQTMTDRIVRDFHPLRIILFGSQARHDARPGSDIDLLVVLPHVADKRLAAVAIRRVLADLSVCKDIV</sequence>
<reference evidence="2" key="1">
    <citation type="submission" date="2019-03" db="EMBL/GenBank/DDBJ databases">
        <title>Lake Tanganyika Metagenome-Assembled Genomes (MAGs).</title>
        <authorList>
            <person name="Tran P."/>
        </authorList>
    </citation>
    <scope>NUCLEOTIDE SEQUENCE</scope>
    <source>
        <strain evidence="2">K_DeepCast_65m_m2_066</strain>
    </source>
</reference>
<proteinExistence type="predicted"/>
<comment type="caution">
    <text evidence="2">The sequence shown here is derived from an EMBL/GenBank/DDBJ whole genome shotgun (WGS) entry which is preliminary data.</text>
</comment>
<name>A0A937VYV1_UNCTE</name>
<dbReference type="Proteomes" id="UP000712673">
    <property type="component" value="Unassembled WGS sequence"/>
</dbReference>
<evidence type="ECO:0000259" key="1">
    <source>
        <dbReference type="Pfam" id="PF01909"/>
    </source>
</evidence>
<dbReference type="SUPFAM" id="SSF81301">
    <property type="entry name" value="Nucleotidyltransferase"/>
    <property type="match status" value="1"/>
</dbReference>
<evidence type="ECO:0000313" key="3">
    <source>
        <dbReference type="Proteomes" id="UP000712673"/>
    </source>
</evidence>
<dbReference type="EMBL" id="VGLS01000017">
    <property type="protein sequence ID" value="MBM3222414.1"/>
    <property type="molecule type" value="Genomic_DNA"/>
</dbReference>
<protein>
    <submittedName>
        <fullName evidence="2">Nucleotidyltransferase domain-containing protein</fullName>
    </submittedName>
</protein>
<evidence type="ECO:0000313" key="2">
    <source>
        <dbReference type="EMBL" id="MBM3222414.1"/>
    </source>
</evidence>
<dbReference type="Pfam" id="PF01909">
    <property type="entry name" value="NTP_transf_2"/>
    <property type="match status" value="1"/>
</dbReference>
<gene>
    <name evidence="2" type="ORF">FJZ47_01225</name>
</gene>
<dbReference type="CDD" id="cd05403">
    <property type="entry name" value="NT_KNTase_like"/>
    <property type="match status" value="1"/>
</dbReference>
<feature type="domain" description="Polymerase nucleotidyl transferase" evidence="1">
    <location>
        <begin position="15"/>
        <end position="70"/>
    </location>
</feature>
<feature type="non-terminal residue" evidence="2">
    <location>
        <position position="73"/>
    </location>
</feature>
<accession>A0A937VYV1</accession>
<dbReference type="GO" id="GO:0016779">
    <property type="term" value="F:nucleotidyltransferase activity"/>
    <property type="evidence" value="ECO:0007669"/>
    <property type="project" value="InterPro"/>
</dbReference>
<dbReference type="InterPro" id="IPR002934">
    <property type="entry name" value="Polymerase_NTP_transf_dom"/>
</dbReference>
<organism evidence="2 3">
    <name type="scientific">Tectimicrobiota bacterium</name>
    <dbReference type="NCBI Taxonomy" id="2528274"/>
    <lineage>
        <taxon>Bacteria</taxon>
        <taxon>Pseudomonadati</taxon>
        <taxon>Nitrospinota/Tectimicrobiota group</taxon>
        <taxon>Candidatus Tectimicrobiota</taxon>
    </lineage>
</organism>
<dbReference type="InterPro" id="IPR043519">
    <property type="entry name" value="NT_sf"/>
</dbReference>
<dbReference type="Gene3D" id="3.30.460.10">
    <property type="entry name" value="Beta Polymerase, domain 2"/>
    <property type="match status" value="1"/>
</dbReference>
<dbReference type="AlphaFoldDB" id="A0A937VYV1"/>